<comment type="similarity">
    <text evidence="1">Belongs to the IAP family.</text>
</comment>
<comment type="caution">
    <text evidence="9">The sequence shown here is derived from an EMBL/GenBank/DDBJ whole genome shotgun (WGS) entry which is preliminary data.</text>
</comment>
<feature type="region of interest" description="Disordered" evidence="7">
    <location>
        <begin position="708"/>
        <end position="792"/>
    </location>
</feature>
<feature type="region of interest" description="Disordered" evidence="7">
    <location>
        <begin position="1029"/>
        <end position="1112"/>
    </location>
</feature>
<keyword evidence="2" id="KW-0053">Apoptosis</keyword>
<accession>A0AAE0TAI0</accession>
<evidence type="ECO:0000256" key="4">
    <source>
        <dbReference type="ARBA" id="ARBA00022771"/>
    </source>
</evidence>
<reference evidence="9" key="1">
    <citation type="journal article" date="2021" name="Genome Biol. Evol.">
        <title>A High-Quality Reference Genome for a Parasitic Bivalve with Doubly Uniparental Inheritance (Bivalvia: Unionida).</title>
        <authorList>
            <person name="Smith C.H."/>
        </authorList>
    </citation>
    <scope>NUCLEOTIDE SEQUENCE</scope>
    <source>
        <strain evidence="9">CHS0354</strain>
    </source>
</reference>
<sequence length="1205" mass="134368">MGNNNSMFSKFQKICHRCKRKKKSIAVFCSNEGNPNYFECLSSQNGVLGHPDTCSFCSYVSKQVRGEKVLEQNLSYDDNKVKDYQHVHTELKSVGRTILSNQKESVHDTFQKLSFKCGLKPQMPRTMVGSCHESDWSNNVTKTHENINSGKEESNVKCEYKSVICYSEISENDSGIESLLDTLDLQDSLDMDKKRFAAYWNTKGSMGYFSQENLNSVTSDDADSNPGIVPEYGMQSRDGSTTPGTVNSTGSYTSSHRYCSFSCSTRNDDCFISEGYRGSFPGSVQFSAEHQNSGPSDVRLGIVYETSKKDELVFNDAVPNKGKTGPEPFVESSHSEWDIEEDYVLGENNESISCIQSINASQDPDTCLDVTADKFKKDGDDDSSQDGYKKHHHVLTGDSKDHSTQVSSAENTTSCQMFNTLDEETSIYNQNEPQSVSISQHLNPCITKLGIVQMHGRMIPFKLESISKTEPSLSLRESNLTFSSHSFNEEGIKKAIIEMSMKQSKASEQPQRLYSSSVQSQHDRIPVSELGIAERNPYFQLGALDRLSSDDNVFKQRSGLRWIFRYGFVLQGSVLRLQHWLRHHQMYPFTNIKDFWTSLSTDSPPKLEECMSVEWMRYQSFQNYPVSAYGSTSRLARDGFYYTGQGTQTRCFSCSITHSDWNRTDNPHEVHQRLSPNCPFLNGRQERYPNIPMSLDGNVAEQIGTQADRDSMPLPSLPVTPLSGSSTNQSQAEGRRSEYREGSGATKTVNEDDTTGQQQNLGSGETTPGVPSHPVEESAQSEANNRPKFPEKVSLPSRIATFSHGWPPYLDQTPQQMAEAGFFFTGSQDYTRCYQCGGGLRNWEPGDNPWIEHCRWYPMCPHVQKGKGQRFVNAVLKKQAELLANQRADSRMKAQYGSGSTDPLETLAAITLLEMGYPRDTVRNSILILRSQKGSGVEINAQEVLDFIWKEENIERQRQYEEASRPYRQGGPQPPALPTLMEHLNLDGSPAATQTGMMQSASNVTTTSSIATAIMTVTSDTMATNSTLGLTSMSTSASGSTQNSHASGQEQKPEENQGYKTAVGGAGDKRKGSMTRDGVSEASVKADGHAQNHEVSKQEQQRPIGAIGGHQEEPGANAHAIAEAIEDEEFHSLDSEEMENKDPVELEEENKRLKEQTTCKICMENPIRVIFIPCGHLVCCETCAPAFRKCPICRKRIQQAIKTFL</sequence>
<dbReference type="PANTHER" id="PTHR10044:SF139">
    <property type="entry name" value="DEATH-ASSOCIATED INHIBITOR OF APOPTOSIS 2"/>
    <property type="match status" value="1"/>
</dbReference>
<feature type="compositionally biased region" description="Polar residues" evidence="7">
    <location>
        <begin position="1029"/>
        <end position="1050"/>
    </location>
</feature>
<feature type="region of interest" description="Disordered" evidence="7">
    <location>
        <begin position="316"/>
        <end position="335"/>
    </location>
</feature>
<dbReference type="GO" id="GO:0008270">
    <property type="term" value="F:zinc ion binding"/>
    <property type="evidence" value="ECO:0007669"/>
    <property type="project" value="UniProtKB-KW"/>
</dbReference>
<name>A0AAE0TAI0_9BIVA</name>
<dbReference type="EMBL" id="JAEAOA010001906">
    <property type="protein sequence ID" value="KAK3606641.1"/>
    <property type="molecule type" value="Genomic_DNA"/>
</dbReference>
<evidence type="ECO:0000256" key="6">
    <source>
        <dbReference type="PROSITE-ProRule" id="PRU00175"/>
    </source>
</evidence>
<feature type="region of interest" description="Disordered" evidence="7">
    <location>
        <begin position="960"/>
        <end position="1000"/>
    </location>
</feature>
<dbReference type="GO" id="GO:0043027">
    <property type="term" value="F:cysteine-type endopeptidase inhibitor activity involved in apoptotic process"/>
    <property type="evidence" value="ECO:0007669"/>
    <property type="project" value="TreeGrafter"/>
</dbReference>
<keyword evidence="4 6" id="KW-0863">Zinc-finger</keyword>
<dbReference type="CDD" id="cd00022">
    <property type="entry name" value="BIR"/>
    <property type="match status" value="2"/>
</dbReference>
<dbReference type="GO" id="GO:0005737">
    <property type="term" value="C:cytoplasm"/>
    <property type="evidence" value="ECO:0007669"/>
    <property type="project" value="TreeGrafter"/>
</dbReference>
<evidence type="ECO:0000313" key="10">
    <source>
        <dbReference type="Proteomes" id="UP001195483"/>
    </source>
</evidence>
<evidence type="ECO:0000313" key="9">
    <source>
        <dbReference type="EMBL" id="KAK3606641.1"/>
    </source>
</evidence>
<organism evidence="9 10">
    <name type="scientific">Potamilus streckersoni</name>
    <dbReference type="NCBI Taxonomy" id="2493646"/>
    <lineage>
        <taxon>Eukaryota</taxon>
        <taxon>Metazoa</taxon>
        <taxon>Spiralia</taxon>
        <taxon>Lophotrochozoa</taxon>
        <taxon>Mollusca</taxon>
        <taxon>Bivalvia</taxon>
        <taxon>Autobranchia</taxon>
        <taxon>Heteroconchia</taxon>
        <taxon>Palaeoheterodonta</taxon>
        <taxon>Unionida</taxon>
        <taxon>Unionoidea</taxon>
        <taxon>Unionidae</taxon>
        <taxon>Ambleminae</taxon>
        <taxon>Lampsilini</taxon>
        <taxon>Potamilus</taxon>
    </lineage>
</organism>
<dbReference type="GO" id="GO:0051726">
    <property type="term" value="P:regulation of cell cycle"/>
    <property type="evidence" value="ECO:0007669"/>
    <property type="project" value="TreeGrafter"/>
</dbReference>
<evidence type="ECO:0000256" key="7">
    <source>
        <dbReference type="SAM" id="MobiDB-lite"/>
    </source>
</evidence>
<dbReference type="FunFam" id="3.30.40.10:FF:000184">
    <property type="entry name" value="Baculoviral IAP repeat containing 2"/>
    <property type="match status" value="1"/>
</dbReference>
<dbReference type="PROSITE" id="PS01282">
    <property type="entry name" value="BIR_REPEAT_1"/>
    <property type="match status" value="1"/>
</dbReference>
<dbReference type="PANTHER" id="PTHR10044">
    <property type="entry name" value="INHIBITOR OF APOPTOSIS"/>
    <property type="match status" value="1"/>
</dbReference>
<dbReference type="InterPro" id="IPR013083">
    <property type="entry name" value="Znf_RING/FYVE/PHD"/>
</dbReference>
<feature type="domain" description="RING-type" evidence="8">
    <location>
        <begin position="1159"/>
        <end position="1194"/>
    </location>
</feature>
<dbReference type="GO" id="GO:0043066">
    <property type="term" value="P:negative regulation of apoptotic process"/>
    <property type="evidence" value="ECO:0007669"/>
    <property type="project" value="TreeGrafter"/>
</dbReference>
<evidence type="ECO:0000259" key="8">
    <source>
        <dbReference type="PROSITE" id="PS50089"/>
    </source>
</evidence>
<dbReference type="Gene3D" id="3.30.40.10">
    <property type="entry name" value="Zinc/RING finger domain, C3HC4 (zinc finger)"/>
    <property type="match status" value="1"/>
</dbReference>
<dbReference type="GO" id="GO:0031398">
    <property type="term" value="P:positive regulation of protein ubiquitination"/>
    <property type="evidence" value="ECO:0007669"/>
    <property type="project" value="TreeGrafter"/>
</dbReference>
<dbReference type="CDD" id="cd16713">
    <property type="entry name" value="RING-HC_BIRC2_3_7"/>
    <property type="match status" value="1"/>
</dbReference>
<keyword evidence="10" id="KW-1185">Reference proteome</keyword>
<dbReference type="Proteomes" id="UP001195483">
    <property type="component" value="Unassembled WGS sequence"/>
</dbReference>
<dbReference type="InterPro" id="IPR050784">
    <property type="entry name" value="IAP"/>
</dbReference>
<dbReference type="Pfam" id="PF00653">
    <property type="entry name" value="BIR"/>
    <property type="match status" value="2"/>
</dbReference>
<dbReference type="SMART" id="SM00238">
    <property type="entry name" value="BIR"/>
    <property type="match status" value="2"/>
</dbReference>
<dbReference type="GO" id="GO:0005634">
    <property type="term" value="C:nucleus"/>
    <property type="evidence" value="ECO:0007669"/>
    <property type="project" value="TreeGrafter"/>
</dbReference>
<evidence type="ECO:0000256" key="1">
    <source>
        <dbReference type="ARBA" id="ARBA00006672"/>
    </source>
</evidence>
<feature type="compositionally biased region" description="Polar residues" evidence="7">
    <location>
        <begin position="755"/>
        <end position="766"/>
    </location>
</feature>
<dbReference type="SUPFAM" id="SSF57924">
    <property type="entry name" value="Inhibitor of apoptosis (IAP) repeat"/>
    <property type="match status" value="2"/>
</dbReference>
<dbReference type="FunFam" id="1.10.1170.10:FF:000002">
    <property type="entry name" value="Baculoviral IAP repeat containing 7"/>
    <property type="match status" value="1"/>
</dbReference>
<dbReference type="Gene3D" id="1.10.1170.10">
    <property type="entry name" value="Inhibitor Of Apoptosis Protein (2mihbC-IAP-1), Chain A"/>
    <property type="match status" value="2"/>
</dbReference>
<dbReference type="PROSITE" id="PS50089">
    <property type="entry name" value="ZF_RING_2"/>
    <property type="match status" value="1"/>
</dbReference>
<dbReference type="GO" id="GO:0061630">
    <property type="term" value="F:ubiquitin protein ligase activity"/>
    <property type="evidence" value="ECO:0007669"/>
    <property type="project" value="TreeGrafter"/>
</dbReference>
<dbReference type="AlphaFoldDB" id="A0AAE0TAI0"/>
<feature type="region of interest" description="Disordered" evidence="7">
    <location>
        <begin position="378"/>
        <end position="411"/>
    </location>
</feature>
<dbReference type="Pfam" id="PF13920">
    <property type="entry name" value="zf-C3HC4_3"/>
    <property type="match status" value="1"/>
</dbReference>
<feature type="compositionally biased region" description="Polar residues" evidence="7">
    <location>
        <begin position="722"/>
        <end position="732"/>
    </location>
</feature>
<dbReference type="SMART" id="SM00184">
    <property type="entry name" value="RING"/>
    <property type="match status" value="1"/>
</dbReference>
<evidence type="ECO:0000256" key="2">
    <source>
        <dbReference type="ARBA" id="ARBA00022703"/>
    </source>
</evidence>
<gene>
    <name evidence="9" type="ORF">CHS0354_032116</name>
</gene>
<protein>
    <recommendedName>
        <fullName evidence="8">RING-type domain-containing protein</fullName>
    </recommendedName>
</protein>
<reference evidence="9" key="2">
    <citation type="journal article" date="2021" name="Genome Biol. Evol.">
        <title>Developing a high-quality reference genome for a parasitic bivalve with doubly uniparental inheritance (Bivalvia: Unionida).</title>
        <authorList>
            <person name="Smith C.H."/>
        </authorList>
    </citation>
    <scope>NUCLEOTIDE SEQUENCE</scope>
    <source>
        <strain evidence="9">CHS0354</strain>
        <tissue evidence="9">Mantle</tissue>
    </source>
</reference>
<dbReference type="GO" id="GO:0006915">
    <property type="term" value="P:apoptotic process"/>
    <property type="evidence" value="ECO:0007669"/>
    <property type="project" value="UniProtKB-KW"/>
</dbReference>
<feature type="compositionally biased region" description="Basic and acidic residues" evidence="7">
    <location>
        <begin position="1084"/>
        <end position="1100"/>
    </location>
</feature>
<keyword evidence="5" id="KW-0862">Zinc</keyword>
<keyword evidence="3" id="KW-0479">Metal-binding</keyword>
<dbReference type="InterPro" id="IPR001841">
    <property type="entry name" value="Znf_RING"/>
</dbReference>
<evidence type="ECO:0000256" key="5">
    <source>
        <dbReference type="ARBA" id="ARBA00022833"/>
    </source>
</evidence>
<evidence type="ECO:0000256" key="3">
    <source>
        <dbReference type="ARBA" id="ARBA00022723"/>
    </source>
</evidence>
<reference evidence="9" key="3">
    <citation type="submission" date="2023-05" db="EMBL/GenBank/DDBJ databases">
        <authorList>
            <person name="Smith C.H."/>
        </authorList>
    </citation>
    <scope>NUCLEOTIDE SEQUENCE</scope>
    <source>
        <strain evidence="9">CHS0354</strain>
        <tissue evidence="9">Mantle</tissue>
    </source>
</reference>
<proteinExistence type="inferred from homology"/>
<dbReference type="InterPro" id="IPR001370">
    <property type="entry name" value="BIR_rpt"/>
</dbReference>
<dbReference type="PROSITE" id="PS50143">
    <property type="entry name" value="BIR_REPEAT_2"/>
    <property type="match status" value="2"/>
</dbReference>